<feature type="region of interest" description="Disordered" evidence="1">
    <location>
        <begin position="45"/>
        <end position="64"/>
    </location>
</feature>
<dbReference type="AlphaFoldDB" id="W2T8L1"/>
<organism evidence="2 3">
    <name type="scientific">Necator americanus</name>
    <name type="common">Human hookworm</name>
    <dbReference type="NCBI Taxonomy" id="51031"/>
    <lineage>
        <taxon>Eukaryota</taxon>
        <taxon>Metazoa</taxon>
        <taxon>Ecdysozoa</taxon>
        <taxon>Nematoda</taxon>
        <taxon>Chromadorea</taxon>
        <taxon>Rhabditida</taxon>
        <taxon>Rhabditina</taxon>
        <taxon>Rhabditomorpha</taxon>
        <taxon>Strongyloidea</taxon>
        <taxon>Ancylostomatidae</taxon>
        <taxon>Bunostominae</taxon>
        <taxon>Necator</taxon>
    </lineage>
</organism>
<dbReference type="KEGG" id="nai:NECAME_10664"/>
<protein>
    <submittedName>
        <fullName evidence="2">Uncharacterized protein</fullName>
    </submittedName>
</protein>
<accession>W2T8L1</accession>
<evidence type="ECO:0000313" key="2">
    <source>
        <dbReference type="EMBL" id="ETN77964.1"/>
    </source>
</evidence>
<proteinExistence type="predicted"/>
<dbReference type="EMBL" id="KI660139">
    <property type="protein sequence ID" value="ETN77964.1"/>
    <property type="molecule type" value="Genomic_DNA"/>
</dbReference>
<gene>
    <name evidence="2" type="ORF">NECAME_10664</name>
</gene>
<reference evidence="3" key="1">
    <citation type="journal article" date="2014" name="Nat. Genet.">
        <title>Genome of the human hookworm Necator americanus.</title>
        <authorList>
            <person name="Tang Y.T."/>
            <person name="Gao X."/>
            <person name="Rosa B.A."/>
            <person name="Abubucker S."/>
            <person name="Hallsworth-Pepin K."/>
            <person name="Martin J."/>
            <person name="Tyagi R."/>
            <person name="Heizer E."/>
            <person name="Zhang X."/>
            <person name="Bhonagiri-Palsikar V."/>
            <person name="Minx P."/>
            <person name="Warren W.C."/>
            <person name="Wang Q."/>
            <person name="Zhan B."/>
            <person name="Hotez P.J."/>
            <person name="Sternberg P.W."/>
            <person name="Dougall A."/>
            <person name="Gaze S.T."/>
            <person name="Mulvenna J."/>
            <person name="Sotillo J."/>
            <person name="Ranganathan S."/>
            <person name="Rabelo E.M."/>
            <person name="Wilson R.K."/>
            <person name="Felgner P.L."/>
            <person name="Bethony J."/>
            <person name="Hawdon J.M."/>
            <person name="Gasser R.B."/>
            <person name="Loukas A."/>
            <person name="Mitreva M."/>
        </authorList>
    </citation>
    <scope>NUCLEOTIDE SEQUENCE [LARGE SCALE GENOMIC DNA]</scope>
</reference>
<keyword evidence="3" id="KW-1185">Reference proteome</keyword>
<evidence type="ECO:0000256" key="1">
    <source>
        <dbReference type="SAM" id="MobiDB-lite"/>
    </source>
</evidence>
<dbReference type="Proteomes" id="UP000053676">
    <property type="component" value="Unassembled WGS sequence"/>
</dbReference>
<dbReference type="OrthoDB" id="10586117at2759"/>
<sequence length="164" mass="17764">MSTQIMLIRSRDRSSTTLVVDVRSPTPRSAAKRSAIPVPQIRSVLNETDSPLPPTPLTGSRKRSHRVLSLDSCGVTPIVHRLNLDTARRNSSDLSDTGSSAVPPKACSSSFRMGSKWSLSKLDGKSSLKEESSGALELGEPPSKMRRIYGFMRRLVGFGLGNGQ</sequence>
<name>W2T8L1_NECAM</name>
<evidence type="ECO:0000313" key="3">
    <source>
        <dbReference type="Proteomes" id="UP000053676"/>
    </source>
</evidence>
<feature type="region of interest" description="Disordered" evidence="1">
    <location>
        <begin position="85"/>
        <end position="111"/>
    </location>
</feature>